<dbReference type="AlphaFoldDB" id="A0A382XGF0"/>
<dbReference type="EMBL" id="UINC01167415">
    <property type="protein sequence ID" value="SVD69919.1"/>
    <property type="molecule type" value="Genomic_DNA"/>
</dbReference>
<name>A0A382XGF0_9ZZZZ</name>
<evidence type="ECO:0000256" key="2">
    <source>
        <dbReference type="SAM" id="Phobius"/>
    </source>
</evidence>
<sequence>MNKKLGRNDSCHCGSGKKYKVCHGQDNIKSLQPWILILIIILGLFWYLLFESEPTVNNNISNPLIPQPKNKLSLPSEPAPPGKVWSPEHNHWHDDPKASIPTSTNAEQNEPVSKSPGTPPPGKVWSPEHNHWHDK</sequence>
<feature type="compositionally biased region" description="Polar residues" evidence="1">
    <location>
        <begin position="100"/>
        <end position="116"/>
    </location>
</feature>
<evidence type="ECO:0000256" key="1">
    <source>
        <dbReference type="SAM" id="MobiDB-lite"/>
    </source>
</evidence>
<feature type="transmembrane region" description="Helical" evidence="2">
    <location>
        <begin position="33"/>
        <end position="50"/>
    </location>
</feature>
<feature type="compositionally biased region" description="Basic and acidic residues" evidence="1">
    <location>
        <begin position="86"/>
        <end position="97"/>
    </location>
</feature>
<accession>A0A382XGF0</accession>
<keyword evidence="2" id="KW-0472">Membrane</keyword>
<gene>
    <name evidence="3" type="ORF">METZ01_LOCUS422773</name>
</gene>
<feature type="compositionally biased region" description="Basic and acidic residues" evidence="1">
    <location>
        <begin position="126"/>
        <end position="135"/>
    </location>
</feature>
<reference evidence="3" key="1">
    <citation type="submission" date="2018-05" db="EMBL/GenBank/DDBJ databases">
        <authorList>
            <person name="Lanie J.A."/>
            <person name="Ng W.-L."/>
            <person name="Kazmierczak K.M."/>
            <person name="Andrzejewski T.M."/>
            <person name="Davidsen T.M."/>
            <person name="Wayne K.J."/>
            <person name="Tettelin H."/>
            <person name="Glass J.I."/>
            <person name="Rusch D."/>
            <person name="Podicherti R."/>
            <person name="Tsui H.-C.T."/>
            <person name="Winkler M.E."/>
        </authorList>
    </citation>
    <scope>NUCLEOTIDE SEQUENCE</scope>
</reference>
<protein>
    <submittedName>
        <fullName evidence="3">Uncharacterized protein</fullName>
    </submittedName>
</protein>
<dbReference type="Pfam" id="PF02810">
    <property type="entry name" value="SEC-C"/>
    <property type="match status" value="1"/>
</dbReference>
<evidence type="ECO:0000313" key="3">
    <source>
        <dbReference type="EMBL" id="SVD69919.1"/>
    </source>
</evidence>
<proteinExistence type="predicted"/>
<dbReference type="SUPFAM" id="SSF103642">
    <property type="entry name" value="Sec-C motif"/>
    <property type="match status" value="1"/>
</dbReference>
<keyword evidence="2" id="KW-1133">Transmembrane helix</keyword>
<dbReference type="InterPro" id="IPR004027">
    <property type="entry name" value="SEC_C_motif"/>
</dbReference>
<keyword evidence="2" id="KW-0812">Transmembrane</keyword>
<feature type="region of interest" description="Disordered" evidence="1">
    <location>
        <begin position="58"/>
        <end position="135"/>
    </location>
</feature>
<organism evidence="3">
    <name type="scientific">marine metagenome</name>
    <dbReference type="NCBI Taxonomy" id="408172"/>
    <lineage>
        <taxon>unclassified sequences</taxon>
        <taxon>metagenomes</taxon>
        <taxon>ecological metagenomes</taxon>
    </lineage>
</organism>
<dbReference type="Gene3D" id="3.10.450.50">
    <property type="match status" value="1"/>
</dbReference>